<dbReference type="InterPro" id="IPR002052">
    <property type="entry name" value="DNA_methylase_N6_adenine_CS"/>
</dbReference>
<protein>
    <recommendedName>
        <fullName evidence="1">peptide chain release factor N(5)-glutamine methyltransferase</fullName>
        <ecNumber evidence="1">2.1.1.297</ecNumber>
    </recommendedName>
</protein>
<feature type="region of interest" description="Disordered" evidence="6">
    <location>
        <begin position="173"/>
        <end position="196"/>
    </location>
</feature>
<gene>
    <name evidence="8" type="ORF">METZ01_LOCUS226455</name>
</gene>
<evidence type="ECO:0000256" key="1">
    <source>
        <dbReference type="ARBA" id="ARBA00012771"/>
    </source>
</evidence>
<name>A0A382GHD6_9ZZZZ</name>
<dbReference type="PANTHER" id="PTHR18895">
    <property type="entry name" value="HEMK METHYLTRANSFERASE"/>
    <property type="match status" value="1"/>
</dbReference>
<evidence type="ECO:0000259" key="7">
    <source>
        <dbReference type="Pfam" id="PF05175"/>
    </source>
</evidence>
<keyword evidence="4" id="KW-0949">S-adenosyl-L-methionine</keyword>
<dbReference type="GO" id="GO:0003676">
    <property type="term" value="F:nucleic acid binding"/>
    <property type="evidence" value="ECO:0007669"/>
    <property type="project" value="InterPro"/>
</dbReference>
<sequence length="196" mass="20729">VAAVSGIEDEAELDLPAIPRHLARLDVLVDRRLAGEPLQYVLGRWPFRGLDLMIDRRVLIPRPETEVVAGYALEECNRAAASQPLGEPVHVADLGCGSGAIGLAVAAEHPAARVWCTDLSTDALAVARANLAGLGLPARRVSLVEGSWFSALPACMAGRFDVVVSNPPYVADSESLPPEVADWEPQAALRAGPRGT</sequence>
<dbReference type="CDD" id="cd02440">
    <property type="entry name" value="AdoMet_MTases"/>
    <property type="match status" value="1"/>
</dbReference>
<evidence type="ECO:0000256" key="6">
    <source>
        <dbReference type="SAM" id="MobiDB-lite"/>
    </source>
</evidence>
<keyword evidence="3" id="KW-0808">Transferase</keyword>
<dbReference type="GO" id="GO:0032259">
    <property type="term" value="P:methylation"/>
    <property type="evidence" value="ECO:0007669"/>
    <property type="project" value="UniProtKB-KW"/>
</dbReference>
<accession>A0A382GHD6</accession>
<dbReference type="InterPro" id="IPR004556">
    <property type="entry name" value="HemK-like"/>
</dbReference>
<dbReference type="EMBL" id="UINC01055103">
    <property type="protein sequence ID" value="SVB73601.1"/>
    <property type="molecule type" value="Genomic_DNA"/>
</dbReference>
<keyword evidence="2" id="KW-0489">Methyltransferase</keyword>
<proteinExistence type="predicted"/>
<dbReference type="SUPFAM" id="SSF53335">
    <property type="entry name" value="S-adenosyl-L-methionine-dependent methyltransferases"/>
    <property type="match status" value="1"/>
</dbReference>
<evidence type="ECO:0000313" key="8">
    <source>
        <dbReference type="EMBL" id="SVB73601.1"/>
    </source>
</evidence>
<evidence type="ECO:0000256" key="2">
    <source>
        <dbReference type="ARBA" id="ARBA00022603"/>
    </source>
</evidence>
<dbReference type="Pfam" id="PF05175">
    <property type="entry name" value="MTS"/>
    <property type="match status" value="1"/>
</dbReference>
<evidence type="ECO:0000256" key="3">
    <source>
        <dbReference type="ARBA" id="ARBA00022679"/>
    </source>
</evidence>
<dbReference type="Gene3D" id="3.40.50.150">
    <property type="entry name" value="Vaccinia Virus protein VP39"/>
    <property type="match status" value="1"/>
</dbReference>
<dbReference type="PROSITE" id="PS00092">
    <property type="entry name" value="N6_MTASE"/>
    <property type="match status" value="1"/>
</dbReference>
<dbReference type="AlphaFoldDB" id="A0A382GHD6"/>
<feature type="domain" description="Methyltransferase small" evidence="7">
    <location>
        <begin position="90"/>
        <end position="174"/>
    </location>
</feature>
<feature type="non-terminal residue" evidence="8">
    <location>
        <position position="1"/>
    </location>
</feature>
<organism evidence="8">
    <name type="scientific">marine metagenome</name>
    <dbReference type="NCBI Taxonomy" id="408172"/>
    <lineage>
        <taxon>unclassified sequences</taxon>
        <taxon>metagenomes</taxon>
        <taxon>ecological metagenomes</taxon>
    </lineage>
</organism>
<dbReference type="InterPro" id="IPR007848">
    <property type="entry name" value="Small_mtfrase_dom"/>
</dbReference>
<evidence type="ECO:0000256" key="5">
    <source>
        <dbReference type="ARBA" id="ARBA00048391"/>
    </source>
</evidence>
<dbReference type="GO" id="GO:0102559">
    <property type="term" value="F:peptide chain release factor N(5)-glutamine methyltransferase activity"/>
    <property type="evidence" value="ECO:0007669"/>
    <property type="project" value="UniProtKB-EC"/>
</dbReference>
<feature type="non-terminal residue" evidence="8">
    <location>
        <position position="196"/>
    </location>
</feature>
<comment type="catalytic activity">
    <reaction evidence="5">
        <text>L-glutaminyl-[peptide chain release factor] + S-adenosyl-L-methionine = N(5)-methyl-L-glutaminyl-[peptide chain release factor] + S-adenosyl-L-homocysteine + H(+)</text>
        <dbReference type="Rhea" id="RHEA:42896"/>
        <dbReference type="Rhea" id="RHEA-COMP:10271"/>
        <dbReference type="Rhea" id="RHEA-COMP:10272"/>
        <dbReference type="ChEBI" id="CHEBI:15378"/>
        <dbReference type="ChEBI" id="CHEBI:30011"/>
        <dbReference type="ChEBI" id="CHEBI:57856"/>
        <dbReference type="ChEBI" id="CHEBI:59789"/>
        <dbReference type="ChEBI" id="CHEBI:61891"/>
        <dbReference type="EC" id="2.1.1.297"/>
    </reaction>
</comment>
<dbReference type="PANTHER" id="PTHR18895:SF74">
    <property type="entry name" value="MTRF1L RELEASE FACTOR GLUTAMINE METHYLTRANSFERASE"/>
    <property type="match status" value="1"/>
</dbReference>
<dbReference type="Gene3D" id="1.10.8.10">
    <property type="entry name" value="DNA helicase RuvA subunit, C-terminal domain"/>
    <property type="match status" value="1"/>
</dbReference>
<reference evidence="8" key="1">
    <citation type="submission" date="2018-05" db="EMBL/GenBank/DDBJ databases">
        <authorList>
            <person name="Lanie J.A."/>
            <person name="Ng W.-L."/>
            <person name="Kazmierczak K.M."/>
            <person name="Andrzejewski T.M."/>
            <person name="Davidsen T.M."/>
            <person name="Wayne K.J."/>
            <person name="Tettelin H."/>
            <person name="Glass J.I."/>
            <person name="Rusch D."/>
            <person name="Podicherti R."/>
            <person name="Tsui H.-C.T."/>
            <person name="Winkler M.E."/>
        </authorList>
    </citation>
    <scope>NUCLEOTIDE SEQUENCE</scope>
</reference>
<dbReference type="InterPro" id="IPR050320">
    <property type="entry name" value="N5-glutamine_MTase"/>
</dbReference>
<dbReference type="NCBIfam" id="TIGR00536">
    <property type="entry name" value="hemK_fam"/>
    <property type="match status" value="1"/>
</dbReference>
<evidence type="ECO:0000256" key="4">
    <source>
        <dbReference type="ARBA" id="ARBA00022691"/>
    </source>
</evidence>
<dbReference type="EC" id="2.1.1.297" evidence="1"/>
<dbReference type="InterPro" id="IPR029063">
    <property type="entry name" value="SAM-dependent_MTases_sf"/>
</dbReference>